<reference evidence="2" key="1">
    <citation type="journal article" date="2022" name="Mol. Ecol. Resour.">
        <title>The genomes of chicory, endive, great burdock and yacon provide insights into Asteraceae palaeo-polyploidization history and plant inulin production.</title>
        <authorList>
            <person name="Fan W."/>
            <person name="Wang S."/>
            <person name="Wang H."/>
            <person name="Wang A."/>
            <person name="Jiang F."/>
            <person name="Liu H."/>
            <person name="Zhao H."/>
            <person name="Xu D."/>
            <person name="Zhang Y."/>
        </authorList>
    </citation>
    <scope>NUCLEOTIDE SEQUENCE [LARGE SCALE GENOMIC DNA]</scope>
    <source>
        <strain evidence="2">cv. Niubang</strain>
    </source>
</reference>
<reference evidence="1 2" key="2">
    <citation type="journal article" date="2022" name="Mol. Ecol. Resour.">
        <title>The genomes of chicory, endive, great burdock and yacon provide insights into Asteraceae paleo-polyploidization history and plant inulin production.</title>
        <authorList>
            <person name="Fan W."/>
            <person name="Wang S."/>
            <person name="Wang H."/>
            <person name="Wang A."/>
            <person name="Jiang F."/>
            <person name="Liu H."/>
            <person name="Zhao H."/>
            <person name="Xu D."/>
            <person name="Zhang Y."/>
        </authorList>
    </citation>
    <scope>NUCLEOTIDE SEQUENCE [LARGE SCALE GENOMIC DNA]</scope>
    <source>
        <strain evidence="2">cv. Niubang</strain>
    </source>
</reference>
<sequence length="77" mass="8898">MEKAKPVSHIHTRIYSEKVLIVSPLLLYKSLDLHTLTSPLLSVIISNHHPHTFPFLIQLQRMMLSASNFSFQQLVFL</sequence>
<comment type="caution">
    <text evidence="1">The sequence shown here is derived from an EMBL/GenBank/DDBJ whole genome shotgun (WGS) entry which is preliminary data.</text>
</comment>
<proteinExistence type="predicted"/>
<evidence type="ECO:0000313" key="1">
    <source>
        <dbReference type="EMBL" id="KAI3769414.1"/>
    </source>
</evidence>
<dbReference type="EMBL" id="CM042047">
    <property type="protein sequence ID" value="KAI3769414.1"/>
    <property type="molecule type" value="Genomic_DNA"/>
</dbReference>
<organism evidence="1 2">
    <name type="scientific">Arctium lappa</name>
    <name type="common">Greater burdock</name>
    <name type="synonym">Lappa major</name>
    <dbReference type="NCBI Taxonomy" id="4217"/>
    <lineage>
        <taxon>Eukaryota</taxon>
        <taxon>Viridiplantae</taxon>
        <taxon>Streptophyta</taxon>
        <taxon>Embryophyta</taxon>
        <taxon>Tracheophyta</taxon>
        <taxon>Spermatophyta</taxon>
        <taxon>Magnoliopsida</taxon>
        <taxon>eudicotyledons</taxon>
        <taxon>Gunneridae</taxon>
        <taxon>Pentapetalae</taxon>
        <taxon>asterids</taxon>
        <taxon>campanulids</taxon>
        <taxon>Asterales</taxon>
        <taxon>Asteraceae</taxon>
        <taxon>Carduoideae</taxon>
        <taxon>Cardueae</taxon>
        <taxon>Arctiinae</taxon>
        <taxon>Arctium</taxon>
    </lineage>
</organism>
<gene>
    <name evidence="1" type="ORF">L6452_00516</name>
</gene>
<evidence type="ECO:0000313" key="2">
    <source>
        <dbReference type="Proteomes" id="UP001055879"/>
    </source>
</evidence>
<dbReference type="Proteomes" id="UP001055879">
    <property type="component" value="Linkage Group LG01"/>
</dbReference>
<protein>
    <submittedName>
        <fullName evidence="1">Uncharacterized protein</fullName>
    </submittedName>
</protein>
<keyword evidence="2" id="KW-1185">Reference proteome</keyword>
<name>A0ACB9FE86_ARCLA</name>
<accession>A0ACB9FE86</accession>